<reference evidence="3" key="1">
    <citation type="journal article" date="2020" name="Stud. Mycol.">
        <title>101 Dothideomycetes genomes: a test case for predicting lifestyles and emergence of pathogens.</title>
        <authorList>
            <person name="Haridas S."/>
            <person name="Albert R."/>
            <person name="Binder M."/>
            <person name="Bloem J."/>
            <person name="Labutti K."/>
            <person name="Salamov A."/>
            <person name="Andreopoulos B."/>
            <person name="Baker S."/>
            <person name="Barry K."/>
            <person name="Bills G."/>
            <person name="Bluhm B."/>
            <person name="Cannon C."/>
            <person name="Castanera R."/>
            <person name="Culley D."/>
            <person name="Daum C."/>
            <person name="Ezra D."/>
            <person name="Gonzalez J."/>
            <person name="Henrissat B."/>
            <person name="Kuo A."/>
            <person name="Liang C."/>
            <person name="Lipzen A."/>
            <person name="Lutzoni F."/>
            <person name="Magnuson J."/>
            <person name="Mondo S."/>
            <person name="Nolan M."/>
            <person name="Ohm R."/>
            <person name="Pangilinan J."/>
            <person name="Park H.-J."/>
            <person name="Ramirez L."/>
            <person name="Alfaro M."/>
            <person name="Sun H."/>
            <person name="Tritt A."/>
            <person name="Yoshinaga Y."/>
            <person name="Zwiers L.-H."/>
            <person name="Turgeon B."/>
            <person name="Goodwin S."/>
            <person name="Spatafora J."/>
            <person name="Crous P."/>
            <person name="Grigoriev I."/>
        </authorList>
    </citation>
    <scope>NUCLEOTIDE SEQUENCE</scope>
    <source>
        <strain evidence="3">CBS 480.64</strain>
    </source>
</reference>
<dbReference type="AlphaFoldDB" id="A0A6A7BZ01"/>
<accession>A0A6A7BZ01</accession>
<evidence type="ECO:0000313" key="3">
    <source>
        <dbReference type="EMBL" id="KAF2860207.1"/>
    </source>
</evidence>
<feature type="compositionally biased region" description="Low complexity" evidence="1">
    <location>
        <begin position="158"/>
        <end position="171"/>
    </location>
</feature>
<name>A0A6A7BZ01_9PEZI</name>
<protein>
    <recommendedName>
        <fullName evidence="2">BZIP domain-containing protein</fullName>
    </recommendedName>
</protein>
<dbReference type="Proteomes" id="UP000799421">
    <property type="component" value="Unassembled WGS sequence"/>
</dbReference>
<keyword evidence="4" id="KW-1185">Reference proteome</keyword>
<evidence type="ECO:0000313" key="4">
    <source>
        <dbReference type="Proteomes" id="UP000799421"/>
    </source>
</evidence>
<dbReference type="OrthoDB" id="5571888at2759"/>
<dbReference type="PROSITE" id="PS00036">
    <property type="entry name" value="BZIP_BASIC"/>
    <property type="match status" value="1"/>
</dbReference>
<dbReference type="EMBL" id="MU005984">
    <property type="protein sequence ID" value="KAF2860207.1"/>
    <property type="molecule type" value="Genomic_DNA"/>
</dbReference>
<feature type="compositionally biased region" description="Basic and acidic residues" evidence="1">
    <location>
        <begin position="200"/>
        <end position="209"/>
    </location>
</feature>
<dbReference type="GO" id="GO:0003700">
    <property type="term" value="F:DNA-binding transcription factor activity"/>
    <property type="evidence" value="ECO:0007669"/>
    <property type="project" value="InterPro"/>
</dbReference>
<organism evidence="3 4">
    <name type="scientific">Piedraia hortae CBS 480.64</name>
    <dbReference type="NCBI Taxonomy" id="1314780"/>
    <lineage>
        <taxon>Eukaryota</taxon>
        <taxon>Fungi</taxon>
        <taxon>Dikarya</taxon>
        <taxon>Ascomycota</taxon>
        <taxon>Pezizomycotina</taxon>
        <taxon>Dothideomycetes</taxon>
        <taxon>Dothideomycetidae</taxon>
        <taxon>Capnodiales</taxon>
        <taxon>Piedraiaceae</taxon>
        <taxon>Piedraia</taxon>
    </lineage>
</organism>
<proteinExistence type="predicted"/>
<evidence type="ECO:0000256" key="1">
    <source>
        <dbReference type="SAM" id="MobiDB-lite"/>
    </source>
</evidence>
<dbReference type="InterPro" id="IPR004827">
    <property type="entry name" value="bZIP"/>
</dbReference>
<feature type="domain" description="BZIP" evidence="2">
    <location>
        <begin position="215"/>
        <end position="230"/>
    </location>
</feature>
<gene>
    <name evidence="3" type="ORF">K470DRAFT_77103</name>
</gene>
<evidence type="ECO:0000259" key="2">
    <source>
        <dbReference type="PROSITE" id="PS00036"/>
    </source>
</evidence>
<sequence length="233" mass="25890">MPLDVQHPPCVTQSIYANSSGQQDRFDLSQFFAFDDYSPRPDDKASWIAGAESVVDDTWNALQAVPEEDQLQFKGPSHDYCAYRQQVGVPMGGLSHVLQVNNSFTSNALDTGWACPKQDWVDKNDASFIATNRSVSTLENCPVGRLWPGMHSQQAQLAALGKAAQKPLQAQTEAPDDDASSPLPPTALVKNEEPVDEDERLLKSEEGKKLTSLQRRQLRNKVSARAFRYRRKG</sequence>
<feature type="region of interest" description="Disordered" evidence="1">
    <location>
        <begin position="158"/>
        <end position="217"/>
    </location>
</feature>